<dbReference type="InterPro" id="IPR000312">
    <property type="entry name" value="Glycosyl_Trfase_fam3"/>
</dbReference>
<comment type="caution">
    <text evidence="9">The sequence shown here is derived from an EMBL/GenBank/DDBJ whole genome shotgun (WGS) entry which is preliminary data.</text>
</comment>
<dbReference type="GO" id="GO:0004645">
    <property type="term" value="F:1,4-alpha-oligoglucan phosphorylase activity"/>
    <property type="evidence" value="ECO:0007669"/>
    <property type="project" value="InterPro"/>
</dbReference>
<dbReference type="SUPFAM" id="SSF47648">
    <property type="entry name" value="Nucleoside phosphorylase/phosphoribosyltransferase N-terminal domain"/>
    <property type="match status" value="1"/>
</dbReference>
<proteinExistence type="inferred from homology"/>
<dbReference type="Proteomes" id="UP000068164">
    <property type="component" value="Unassembled WGS sequence"/>
</dbReference>
<keyword evidence="10" id="KW-1185">Reference proteome</keyword>
<reference evidence="9 10" key="1">
    <citation type="submission" date="2015-11" db="EMBL/GenBank/DDBJ databases">
        <title>Draft Genome Sequence of the Strain BR 10423 (Rhizobium sp.) isolated from nodules of Mimosa pudica.</title>
        <authorList>
            <person name="Barauna A.C."/>
            <person name="Zilli J.E."/>
            <person name="Simoes-Araujo J.L."/>
            <person name="Reis V.M."/>
            <person name="James E.K."/>
            <person name="Reis F.B.Jr."/>
            <person name="Rouws L.F."/>
            <person name="Passos S.R."/>
            <person name="Gois S.R."/>
        </authorList>
    </citation>
    <scope>NUCLEOTIDE SEQUENCE [LARGE SCALE GENOMIC DNA]</scope>
    <source>
        <strain evidence="9 10">BR10423</strain>
    </source>
</reference>
<dbReference type="SUPFAM" id="SSF52418">
    <property type="entry name" value="Nucleoside phosphorylase/phosphoribosyltransferase catalytic domain"/>
    <property type="match status" value="1"/>
</dbReference>
<dbReference type="GO" id="GO:0046104">
    <property type="term" value="P:thymidine metabolic process"/>
    <property type="evidence" value="ECO:0007669"/>
    <property type="project" value="UniProtKB-UniRule"/>
</dbReference>
<sequence length="441" mass="45743">MIPQEIIRQKRNGGTLSEEDIQSFIAALVAGQLSEGQIGAFAMAVWFKGMSRDEVVALTLAMARSGDTLSWADIDRPIADKHSTGGVGDNVSLMLAPIAAACGLAVPMISGRGLGHTGGTLDKLEAIPGYTITPDATVFRKVVKDVGCAIIGQTGSLAPADGKLYAVRDVTATVDSIPLITASILSKKLAAGLQTLVLDVKVGTGAFMAEPDDAEMLARALVDVANSAGVRTSALITDMNQPLADAAGNAVEIRNCLDFLAGKKKNTRLEAAVLAFAAEMLAKSGVVSSLQDGEAKAVDALSTGKAAESFARMVSRLGGPSDLLEAPDKYLVEAPLTKPVPAPRSGWLSGCDVREIGMTVVDLGGGRRHPADRIDHRVGISDILPLGTRVEKGDPIALVHASSADSADAAVAALAKHYRIDEHQPATPAVIYERIVALSAS</sequence>
<dbReference type="OrthoDB" id="9763887at2"/>
<comment type="catalytic activity">
    <reaction evidence="6 7">
        <text>thymidine + phosphate = 2-deoxy-alpha-D-ribose 1-phosphate + thymine</text>
        <dbReference type="Rhea" id="RHEA:16037"/>
        <dbReference type="ChEBI" id="CHEBI:17748"/>
        <dbReference type="ChEBI" id="CHEBI:17821"/>
        <dbReference type="ChEBI" id="CHEBI:43474"/>
        <dbReference type="ChEBI" id="CHEBI:57259"/>
        <dbReference type="EC" id="2.4.2.4"/>
    </reaction>
</comment>
<dbReference type="FunFam" id="3.40.1030.10:FF:000003">
    <property type="entry name" value="Pyrimidine-nucleoside phosphorylase"/>
    <property type="match status" value="1"/>
</dbReference>
<evidence type="ECO:0000256" key="7">
    <source>
        <dbReference type="HAMAP-Rule" id="MF_01628"/>
    </source>
</evidence>
<comment type="subunit">
    <text evidence="2 7">Homodimer.</text>
</comment>
<dbReference type="InterPro" id="IPR013465">
    <property type="entry name" value="Thymidine_Pase"/>
</dbReference>
<keyword evidence="4 7" id="KW-0328">Glycosyltransferase</keyword>
<dbReference type="PANTHER" id="PTHR10515:SF0">
    <property type="entry name" value="THYMIDINE PHOSPHORYLASE"/>
    <property type="match status" value="1"/>
</dbReference>
<dbReference type="InterPro" id="IPR036320">
    <property type="entry name" value="Glycosyl_Trfase_fam3_N_dom_sf"/>
</dbReference>
<dbReference type="GO" id="GO:0005829">
    <property type="term" value="C:cytosol"/>
    <property type="evidence" value="ECO:0007669"/>
    <property type="project" value="TreeGrafter"/>
</dbReference>
<evidence type="ECO:0000256" key="1">
    <source>
        <dbReference type="ARBA" id="ARBA00006915"/>
    </source>
</evidence>
<dbReference type="InterPro" id="IPR035902">
    <property type="entry name" value="Nuc_phospho_transferase"/>
</dbReference>
<dbReference type="UniPathway" id="UPA00578">
    <property type="reaction ID" value="UER00638"/>
</dbReference>
<dbReference type="InterPro" id="IPR017459">
    <property type="entry name" value="Glycosyl_Trfase_fam3_N_dom"/>
</dbReference>
<dbReference type="NCBIfam" id="TIGR02644">
    <property type="entry name" value="Y_phosphoryl"/>
    <property type="match status" value="1"/>
</dbReference>
<dbReference type="Gene3D" id="1.20.970.10">
    <property type="entry name" value="Transferase, Pyrimidine Nucleoside Phosphorylase, Chain C"/>
    <property type="match status" value="1"/>
</dbReference>
<comment type="similarity">
    <text evidence="1 7">Belongs to the thymidine/pyrimidine-nucleoside phosphorylase family.</text>
</comment>
<dbReference type="PIRSF" id="PIRSF000478">
    <property type="entry name" value="TP_PyNP"/>
    <property type="match status" value="1"/>
</dbReference>
<dbReference type="NCBIfam" id="TIGR02643">
    <property type="entry name" value="T_phosphoryl"/>
    <property type="match status" value="1"/>
</dbReference>
<evidence type="ECO:0000313" key="10">
    <source>
        <dbReference type="Proteomes" id="UP000068164"/>
    </source>
</evidence>
<dbReference type="PANTHER" id="PTHR10515">
    <property type="entry name" value="THYMIDINE PHOSPHORYLASE"/>
    <property type="match status" value="1"/>
</dbReference>
<name>A0A120FEL8_9HYPH</name>
<dbReference type="InterPro" id="IPR018090">
    <property type="entry name" value="Pyrmidine_PPas_bac/euk"/>
</dbReference>
<evidence type="ECO:0000256" key="2">
    <source>
        <dbReference type="ARBA" id="ARBA00011738"/>
    </source>
</evidence>
<dbReference type="GO" id="GO:0006206">
    <property type="term" value="P:pyrimidine nucleobase metabolic process"/>
    <property type="evidence" value="ECO:0007669"/>
    <property type="project" value="InterPro"/>
</dbReference>
<evidence type="ECO:0000256" key="4">
    <source>
        <dbReference type="ARBA" id="ARBA00022676"/>
    </source>
</evidence>
<evidence type="ECO:0000259" key="8">
    <source>
        <dbReference type="SMART" id="SM00941"/>
    </source>
</evidence>
<dbReference type="Pfam" id="PF07831">
    <property type="entry name" value="PYNP_C"/>
    <property type="match status" value="1"/>
</dbReference>
<comment type="pathway">
    <text evidence="7">Pyrimidine metabolism; dTMP biosynthesis via salvage pathway; dTMP from thymine: step 1/2.</text>
</comment>
<gene>
    <name evidence="7" type="primary">deoA</name>
    <name evidence="9" type="ORF">AS026_23825</name>
</gene>
<evidence type="ECO:0000256" key="3">
    <source>
        <dbReference type="ARBA" id="ARBA00011892"/>
    </source>
</evidence>
<dbReference type="GO" id="GO:0009032">
    <property type="term" value="F:thymidine phosphorylase activity"/>
    <property type="evidence" value="ECO:0007669"/>
    <property type="project" value="UniProtKB-UniRule"/>
</dbReference>
<keyword evidence="5 7" id="KW-0808">Transferase</keyword>
<dbReference type="Gene3D" id="3.40.1030.10">
    <property type="entry name" value="Nucleoside phosphorylase/phosphoribosyltransferase catalytic domain"/>
    <property type="match status" value="1"/>
</dbReference>
<dbReference type="RefSeq" id="WP_018855307.1">
    <property type="nucleotide sequence ID" value="NZ_LNCD01000140.1"/>
</dbReference>
<dbReference type="Pfam" id="PF00591">
    <property type="entry name" value="Glycos_transf_3"/>
    <property type="match status" value="1"/>
</dbReference>
<dbReference type="InterPro" id="IPR036566">
    <property type="entry name" value="PYNP-like_C_sf"/>
</dbReference>
<protein>
    <recommendedName>
        <fullName evidence="3 7">Thymidine phosphorylase</fullName>
        <ecNumber evidence="3 7">2.4.2.4</ecNumber>
    </recommendedName>
    <alternativeName>
        <fullName evidence="7">TdRPase</fullName>
    </alternativeName>
</protein>
<dbReference type="SMART" id="SM00941">
    <property type="entry name" value="PYNP_C"/>
    <property type="match status" value="1"/>
</dbReference>
<accession>A0A120FEL8</accession>
<organism evidence="9 10">
    <name type="scientific">Rhizobium altiplani</name>
    <dbReference type="NCBI Taxonomy" id="1864509"/>
    <lineage>
        <taxon>Bacteria</taxon>
        <taxon>Pseudomonadati</taxon>
        <taxon>Pseudomonadota</taxon>
        <taxon>Alphaproteobacteria</taxon>
        <taxon>Hyphomicrobiales</taxon>
        <taxon>Rhizobiaceae</taxon>
        <taxon>Rhizobium/Agrobacterium group</taxon>
        <taxon>Rhizobium</taxon>
    </lineage>
</organism>
<dbReference type="Gene3D" id="3.90.1170.30">
    <property type="entry name" value="Pyrimidine nucleoside phosphorylase-like, C-terminal domain"/>
    <property type="match status" value="1"/>
</dbReference>
<dbReference type="HAMAP" id="MF_01628">
    <property type="entry name" value="Thymid_phosp"/>
    <property type="match status" value="1"/>
</dbReference>
<dbReference type="InterPro" id="IPR017872">
    <property type="entry name" value="Pyrmidine_PPase_CS"/>
</dbReference>
<evidence type="ECO:0000313" key="9">
    <source>
        <dbReference type="EMBL" id="KWV41419.1"/>
    </source>
</evidence>
<dbReference type="EC" id="2.4.2.4" evidence="3 7"/>
<evidence type="ECO:0000256" key="5">
    <source>
        <dbReference type="ARBA" id="ARBA00022679"/>
    </source>
</evidence>
<dbReference type="Pfam" id="PF02885">
    <property type="entry name" value="Glycos_trans_3N"/>
    <property type="match status" value="1"/>
</dbReference>
<dbReference type="SUPFAM" id="SSF54680">
    <property type="entry name" value="Pyrimidine nucleoside phosphorylase C-terminal domain"/>
    <property type="match status" value="1"/>
</dbReference>
<comment type="function">
    <text evidence="7">The enzymes which catalyze the reversible phosphorolysis of pyrimidine nucleosides are involved in the degradation of these compounds and in their utilization as carbon and energy sources, or in the rescue of pyrimidine bases for nucleotide synthesis.</text>
</comment>
<feature type="domain" description="Pyrimidine nucleoside phosphorylase C-terminal" evidence="8">
    <location>
        <begin position="347"/>
        <end position="421"/>
    </location>
</feature>
<evidence type="ECO:0000256" key="6">
    <source>
        <dbReference type="ARBA" id="ARBA00048550"/>
    </source>
</evidence>
<dbReference type="InterPro" id="IPR013102">
    <property type="entry name" value="PYNP_C"/>
</dbReference>
<dbReference type="InterPro" id="IPR000053">
    <property type="entry name" value="Thymidine/pyrmidine_PPase"/>
</dbReference>
<dbReference type="AlphaFoldDB" id="A0A120FEL8"/>
<dbReference type="NCBIfam" id="NF004490">
    <property type="entry name" value="PRK05820.1"/>
    <property type="match status" value="1"/>
</dbReference>
<dbReference type="EMBL" id="LNCD01000140">
    <property type="protein sequence ID" value="KWV41419.1"/>
    <property type="molecule type" value="Genomic_DNA"/>
</dbReference>
<dbReference type="PROSITE" id="PS00647">
    <property type="entry name" value="THYMID_PHOSPHORYLASE"/>
    <property type="match status" value="1"/>
</dbReference>